<dbReference type="PANTHER" id="PTHR30154">
    <property type="entry name" value="LEUCINE-RESPONSIVE REGULATORY PROTEIN"/>
    <property type="match status" value="1"/>
</dbReference>
<evidence type="ECO:0000256" key="2">
    <source>
        <dbReference type="ARBA" id="ARBA00023125"/>
    </source>
</evidence>
<evidence type="ECO:0000256" key="3">
    <source>
        <dbReference type="ARBA" id="ARBA00023163"/>
    </source>
</evidence>
<dbReference type="Pfam" id="PF13412">
    <property type="entry name" value="HTH_24"/>
    <property type="match status" value="1"/>
</dbReference>
<dbReference type="PANTHER" id="PTHR30154:SF34">
    <property type="entry name" value="TRANSCRIPTIONAL REGULATOR AZLB"/>
    <property type="match status" value="1"/>
</dbReference>
<keyword evidence="3" id="KW-0804">Transcription</keyword>
<dbReference type="InterPro" id="IPR036388">
    <property type="entry name" value="WH-like_DNA-bd_sf"/>
</dbReference>
<evidence type="ECO:0000313" key="6">
    <source>
        <dbReference type="Proteomes" id="UP000765802"/>
    </source>
</evidence>
<comment type="caution">
    <text evidence="5">The sequence shown here is derived from an EMBL/GenBank/DDBJ whole genome shotgun (WGS) entry which is preliminary data.</text>
</comment>
<dbReference type="SUPFAM" id="SSF54909">
    <property type="entry name" value="Dimeric alpha+beta barrel"/>
    <property type="match status" value="1"/>
</dbReference>
<keyword evidence="6" id="KW-1185">Reference proteome</keyword>
<keyword evidence="2" id="KW-0238">DNA-binding</keyword>
<evidence type="ECO:0000313" key="5">
    <source>
        <dbReference type="EMBL" id="MBC6492704.1"/>
    </source>
</evidence>
<keyword evidence="1" id="KW-0805">Transcription regulation</keyword>
<dbReference type="Gene3D" id="3.30.70.920">
    <property type="match status" value="1"/>
</dbReference>
<organism evidence="5 6">
    <name type="scientific">Flavihumibacter stibioxidans</name>
    <dbReference type="NCBI Taxonomy" id="1834163"/>
    <lineage>
        <taxon>Bacteria</taxon>
        <taxon>Pseudomonadati</taxon>
        <taxon>Bacteroidota</taxon>
        <taxon>Chitinophagia</taxon>
        <taxon>Chitinophagales</taxon>
        <taxon>Chitinophagaceae</taxon>
        <taxon>Flavihumibacter</taxon>
    </lineage>
</organism>
<proteinExistence type="predicted"/>
<name>A0ABR7MD06_9BACT</name>
<sequence>MHPDKTDAMILELLQHDARLTNKELADKLGKTITPIYERVKRLEAEGFITGYHAHVDRNKLGRKLVAFTNVQLKQHARQKLLDFEKSIVRFEEVMECYHMTGLYDYLLKIAVADMNAYQDFIVNKLAKLADIGTVQSSFIMTEVKHETAYKISPVG</sequence>
<dbReference type="SMART" id="SM00344">
    <property type="entry name" value="HTH_ASNC"/>
    <property type="match status" value="1"/>
</dbReference>
<dbReference type="CDD" id="cd00090">
    <property type="entry name" value="HTH_ARSR"/>
    <property type="match status" value="1"/>
</dbReference>
<dbReference type="InterPro" id="IPR011008">
    <property type="entry name" value="Dimeric_a/b-barrel"/>
</dbReference>
<dbReference type="InterPro" id="IPR019887">
    <property type="entry name" value="Tscrpt_reg_AsnC/Lrp_C"/>
</dbReference>
<dbReference type="InterPro" id="IPR000485">
    <property type="entry name" value="AsnC-type_HTH_dom"/>
</dbReference>
<dbReference type="PROSITE" id="PS50956">
    <property type="entry name" value="HTH_ASNC_2"/>
    <property type="match status" value="1"/>
</dbReference>
<dbReference type="Gene3D" id="1.10.10.10">
    <property type="entry name" value="Winged helix-like DNA-binding domain superfamily/Winged helix DNA-binding domain"/>
    <property type="match status" value="1"/>
</dbReference>
<reference evidence="5 6" key="1">
    <citation type="submission" date="2016-07" db="EMBL/GenBank/DDBJ databases">
        <title>Genome analysis of Flavihumibacter stibioxidans YS-17.</title>
        <authorList>
            <person name="Shi K."/>
            <person name="Han Y."/>
            <person name="Wang G."/>
        </authorList>
    </citation>
    <scope>NUCLEOTIDE SEQUENCE [LARGE SCALE GENOMIC DNA]</scope>
    <source>
        <strain evidence="5 6">YS-17</strain>
    </source>
</reference>
<dbReference type="InterPro" id="IPR019888">
    <property type="entry name" value="Tscrpt_reg_AsnC-like"/>
</dbReference>
<dbReference type="EMBL" id="MBUA01000029">
    <property type="protein sequence ID" value="MBC6492704.1"/>
    <property type="molecule type" value="Genomic_DNA"/>
</dbReference>
<gene>
    <name evidence="5" type="ORF">BC349_16730</name>
</gene>
<dbReference type="RefSeq" id="WP_187258025.1">
    <property type="nucleotide sequence ID" value="NZ_JBHULF010000019.1"/>
</dbReference>
<dbReference type="InterPro" id="IPR011991">
    <property type="entry name" value="ArsR-like_HTH"/>
</dbReference>
<evidence type="ECO:0000256" key="1">
    <source>
        <dbReference type="ARBA" id="ARBA00023015"/>
    </source>
</evidence>
<protein>
    <submittedName>
        <fullName evidence="5">AsnC family transcriptional regulator</fullName>
    </submittedName>
</protein>
<feature type="domain" description="HTH asnC-type" evidence="4">
    <location>
        <begin position="1"/>
        <end position="64"/>
    </location>
</feature>
<dbReference type="PRINTS" id="PR00033">
    <property type="entry name" value="HTHASNC"/>
</dbReference>
<evidence type="ECO:0000259" key="4">
    <source>
        <dbReference type="PROSITE" id="PS50956"/>
    </source>
</evidence>
<accession>A0ABR7MD06</accession>
<dbReference type="Pfam" id="PF01037">
    <property type="entry name" value="AsnC_trans_reg"/>
    <property type="match status" value="1"/>
</dbReference>
<dbReference type="Proteomes" id="UP000765802">
    <property type="component" value="Unassembled WGS sequence"/>
</dbReference>
<dbReference type="InterPro" id="IPR036390">
    <property type="entry name" value="WH_DNA-bd_sf"/>
</dbReference>
<dbReference type="SUPFAM" id="SSF46785">
    <property type="entry name" value="Winged helix' DNA-binding domain"/>
    <property type="match status" value="1"/>
</dbReference>